<dbReference type="Pfam" id="PF13479">
    <property type="entry name" value="AAA_24"/>
    <property type="match status" value="1"/>
</dbReference>
<evidence type="ECO:0000313" key="2">
    <source>
        <dbReference type="Proteomes" id="UP000243591"/>
    </source>
</evidence>
<evidence type="ECO:0000313" key="1">
    <source>
        <dbReference type="EMBL" id="ATF25365.1"/>
    </source>
</evidence>
<gene>
    <name evidence="1" type="ORF">CNY62_02575</name>
</gene>
<dbReference type="RefSeq" id="WP_096699303.1">
    <property type="nucleotide sequence ID" value="NZ_CBCPHX010000003.1"/>
</dbReference>
<protein>
    <submittedName>
        <fullName evidence="1">DNA-binding protein</fullName>
    </submittedName>
</protein>
<keyword evidence="1" id="KW-0238">DNA-binding</keyword>
<dbReference type="GO" id="GO:0003677">
    <property type="term" value="F:DNA binding"/>
    <property type="evidence" value="ECO:0007669"/>
    <property type="project" value="UniProtKB-KW"/>
</dbReference>
<sequence length="228" mass="25955">MEITKAEDMKRDAYLHGMIYSKPGSGKTTTFKFLEGRTLVLDVDGSSQVLSGLPNIDIVKLDPSRPAQTMIEFYGYCKANQDKYESFVIDNLTHYQKLWLMEKGKSTKSGQPELQHYGIFDTHIIELISTFQAFKNKNIIWTAWETTRQIQTEGGQLYNQFLPDIRDKVVNHVMGIIPVVGRLLTNAETGVRGFVLRESNGTFAKNQLDNREHCLQDDLFKIGDVAID</sequence>
<organism evidence="1 2">
    <name type="scientific">Brochothrix thermosphacta</name>
    <name type="common">Microbacterium thermosphactum</name>
    <dbReference type="NCBI Taxonomy" id="2756"/>
    <lineage>
        <taxon>Bacteria</taxon>
        <taxon>Bacillati</taxon>
        <taxon>Bacillota</taxon>
        <taxon>Bacilli</taxon>
        <taxon>Bacillales</taxon>
        <taxon>Listeriaceae</taxon>
        <taxon>Brochothrix</taxon>
    </lineage>
</organism>
<accession>A0A291BVR9</accession>
<proteinExistence type="predicted"/>
<dbReference type="AlphaFoldDB" id="A0A291BVR9"/>
<dbReference type="Proteomes" id="UP000243591">
    <property type="component" value="Chromosome"/>
</dbReference>
<dbReference type="EMBL" id="CP023483">
    <property type="protein sequence ID" value="ATF25365.1"/>
    <property type="molecule type" value="Genomic_DNA"/>
</dbReference>
<name>A0A291BVR9_BROTH</name>
<dbReference type="OrthoDB" id="5413799at2"/>
<dbReference type="KEGG" id="bths:CNY62_02575"/>
<dbReference type="InterPro" id="IPR006505">
    <property type="entry name" value="Phage_nucleotide-bp"/>
</dbReference>
<dbReference type="NCBIfam" id="TIGR01618">
    <property type="entry name" value="phage_P_loop"/>
    <property type="match status" value="1"/>
</dbReference>
<reference evidence="1 2" key="1">
    <citation type="submission" date="2017-09" db="EMBL/GenBank/DDBJ databases">
        <title>Complete Genome Sequences of Two Strains of the Meat Spoilage Bacterium Brochothrix thermosphacta Isolated from Ground Chicken.</title>
        <authorList>
            <person name="Paoli G.C."/>
            <person name="Wijey C."/>
            <person name="Chen C.-Y."/>
            <person name="Nguyen L."/>
            <person name="Yan X."/>
            <person name="Irwin P.L."/>
        </authorList>
    </citation>
    <scope>NUCLEOTIDE SEQUENCE [LARGE SCALE GENOMIC DNA]</scope>
    <source>
        <strain evidence="1 2">BI</strain>
    </source>
</reference>
<keyword evidence="2" id="KW-1185">Reference proteome</keyword>